<name>A0A7X2NTW3_9FIRM</name>
<dbReference type="EMBL" id="VUMN01000025">
    <property type="protein sequence ID" value="MSS59206.1"/>
    <property type="molecule type" value="Genomic_DNA"/>
</dbReference>
<keyword evidence="2" id="KW-1185">Reference proteome</keyword>
<organism evidence="1 2">
    <name type="scientific">Stecheria intestinalis</name>
    <dbReference type="NCBI Taxonomy" id="2606630"/>
    <lineage>
        <taxon>Bacteria</taxon>
        <taxon>Bacillati</taxon>
        <taxon>Bacillota</taxon>
        <taxon>Erysipelotrichia</taxon>
        <taxon>Erysipelotrichales</taxon>
        <taxon>Erysipelotrichaceae</taxon>
        <taxon>Stecheria</taxon>
    </lineage>
</organism>
<sequence>MHKDIPVLKADYDPDSHLFLNVTKVLNPAHIPPGAGTKVSVLSLKQLNIWYLRRGIPTYRVGLDHMKTVIGFSHPRDLLNADHALSVSDVYWVKPEDSSLRWKEVSYFRHPFEEEGFRTVSFSRKKIVWKKEYERCPGNTLNGYHRKAWVQRNQDLVLIKGGSASYQEEPVNEWLASLIGKRLGMEVCSYDVEVFENQIVSSCRSMTDEKHEMIGAWDILKSKPIPAGMSWHRGYVCMLEKAGIRNASKCVDDMIVLDYLMLNSDRHLNNFGVLRNPDTLQLESCIPIFDTGSGLACFSIDEEVYEEGLSSNAKFFETTRMNHDALISRCRNLLAYDFSVLEDVPDLYARKLSSCQAVSGISDFRISELKRLLMHQIEAIRMLQNRFPFEL</sequence>
<evidence type="ECO:0000313" key="2">
    <source>
        <dbReference type="Proteomes" id="UP000461880"/>
    </source>
</evidence>
<dbReference type="AlphaFoldDB" id="A0A7X2NTW3"/>
<dbReference type="Proteomes" id="UP000461880">
    <property type="component" value="Unassembled WGS sequence"/>
</dbReference>
<dbReference type="RefSeq" id="WP_154505378.1">
    <property type="nucleotide sequence ID" value="NZ_VUMN01000025.1"/>
</dbReference>
<accession>A0A7X2NTW3</accession>
<reference evidence="1 2" key="1">
    <citation type="submission" date="2019-08" db="EMBL/GenBank/DDBJ databases">
        <title>In-depth cultivation of the pig gut microbiome towards novel bacterial diversity and tailored functional studies.</title>
        <authorList>
            <person name="Wylensek D."/>
            <person name="Hitch T.C.A."/>
            <person name="Clavel T."/>
        </authorList>
    </citation>
    <scope>NUCLEOTIDE SEQUENCE [LARGE SCALE GENOMIC DNA]</scope>
    <source>
        <strain evidence="1 2">Oil+RF-744-GAM-WT-6</strain>
    </source>
</reference>
<evidence type="ECO:0000313" key="1">
    <source>
        <dbReference type="EMBL" id="MSS59206.1"/>
    </source>
</evidence>
<dbReference type="Gene3D" id="1.10.1070.20">
    <property type="match status" value="1"/>
</dbReference>
<proteinExistence type="predicted"/>
<gene>
    <name evidence="1" type="ORF">FYJ51_09895</name>
</gene>
<comment type="caution">
    <text evidence="1">The sequence shown here is derived from an EMBL/GenBank/DDBJ whole genome shotgun (WGS) entry which is preliminary data.</text>
</comment>
<protein>
    <submittedName>
        <fullName evidence="1">Uncharacterized protein</fullName>
    </submittedName>
</protein>